<organism evidence="1">
    <name type="scientific">marine sediment metagenome</name>
    <dbReference type="NCBI Taxonomy" id="412755"/>
    <lineage>
        <taxon>unclassified sequences</taxon>
        <taxon>metagenomes</taxon>
        <taxon>ecological metagenomes</taxon>
    </lineage>
</organism>
<comment type="caution">
    <text evidence="1">The sequence shown here is derived from an EMBL/GenBank/DDBJ whole genome shotgun (WGS) entry which is preliminary data.</text>
</comment>
<reference evidence="1" key="1">
    <citation type="journal article" date="2015" name="Nature">
        <title>Complex archaea that bridge the gap between prokaryotes and eukaryotes.</title>
        <authorList>
            <person name="Spang A."/>
            <person name="Saw J.H."/>
            <person name="Jorgensen S.L."/>
            <person name="Zaremba-Niedzwiedzka K."/>
            <person name="Martijn J."/>
            <person name="Lind A.E."/>
            <person name="van Eijk R."/>
            <person name="Schleper C."/>
            <person name="Guy L."/>
            <person name="Ettema T.J."/>
        </authorList>
    </citation>
    <scope>NUCLEOTIDE SEQUENCE</scope>
</reference>
<dbReference type="AlphaFoldDB" id="A0A0F9M0H4"/>
<protein>
    <submittedName>
        <fullName evidence="1">Uncharacterized protein</fullName>
    </submittedName>
</protein>
<gene>
    <name evidence="1" type="ORF">LCGC14_1133240</name>
</gene>
<sequence length="71" mass="8323">MAWYKLKGKIMNDLWINLSKESNTAPLPQRLHHLDKHEVWLDALNLHETSWILFADKGSHKNESFGWPGIN</sequence>
<proteinExistence type="predicted"/>
<accession>A0A0F9M0H4</accession>
<name>A0A0F9M0H4_9ZZZZ</name>
<evidence type="ECO:0000313" key="1">
    <source>
        <dbReference type="EMBL" id="KKN00895.1"/>
    </source>
</evidence>
<dbReference type="EMBL" id="LAZR01005323">
    <property type="protein sequence ID" value="KKN00895.1"/>
    <property type="molecule type" value="Genomic_DNA"/>
</dbReference>